<feature type="coiled-coil region" evidence="2">
    <location>
        <begin position="29"/>
        <end position="77"/>
    </location>
</feature>
<dbReference type="InterPro" id="IPR033290">
    <property type="entry name" value="CCDC39"/>
</dbReference>
<gene>
    <name evidence="4" type="ORF">M9Y10_004594</name>
</gene>
<name>A0ABR2JJ45_9EUKA</name>
<sequence length="948" mass="110202">MAENAKIINLYDELPEFANEENREIHKIALQKSSELNQLTNDCSELQERVSVLSEHLKNVQNEVSSAQQLLTAKQAQAEEEKHLQQICEREHGKIVSELNKLQQQTQDIIVKNDTVQSKTVISQKRINQFKEEAKMNQQELEQWIVIARQKEEDFLVLQRYNREDEGRVRSMLLEIEKATGIIESKKSELEQEITSTRALQIELDMTAEQFRNLHEERAKLLSQWESTLQQMQTLNEAIEKMTEDFQSRKGDVEKYHQIVNEQKKNFEDAEAANQRIDRQLTIKDHQVSQKHKQYETESVSLAEFKETVETQQHQLDKLRSDERAYKEEIQDYKDKTAQEIAKKEKFLIRLQETQDAMSTQKDQTDELKQQTQLMNDFLKKEEEQLKKIENSIDDEKNQIFKLSQDVYQSRKNEKNLLAEIQGSQTRAKNLAMKIQEFDRETQKQMELLYNSNFQIQQMERKIARIEGERTEEEKVELQTQIDQLSKILDGKLEMDKKLAQQLHRLDLDLRQTKRKKESLHKINKDLDVKLNELHLDQDSLDKSTVKARTQKETLLVQLNMLRLQVEKMSDQVAIKSDEFISLENRRQQLQLSMEERLLEIDGHLAALRTQLKTEEEARHAAAIELQERKKRAETLQSKYEVMMGKYKVEGEEVTQTYHVIKFAKEREEINRRGDELEEEVKTAIKELRGLERAMEKLNKQNQQFRVTFSSVTENDNDMEKKRVLEEQVRVAQQRLNARRAEAHSVAEDRQVMETTFDQQQKNIAQIQSEISKMKPVVDKLTLDNKELNDKIKRASYMLSKAKDEQRKAANVPSDAKYPATLLEMDIELRILKSTVENTVNELARLSETNREIEPKLQLGLTQIGLSPTVKRHAQSPSALKGSLVNPANKGAQLVKPKIGSSTSSSRSASSISSRTSSASRNSRLSNFSQGSSSSKGSRVSVKNLGFD</sequence>
<evidence type="ECO:0000256" key="1">
    <source>
        <dbReference type="ARBA" id="ARBA00023054"/>
    </source>
</evidence>
<keyword evidence="1 2" id="KW-0175">Coiled coil</keyword>
<evidence type="ECO:0000313" key="4">
    <source>
        <dbReference type="EMBL" id="KAK8877831.1"/>
    </source>
</evidence>
<organism evidence="4 5">
    <name type="scientific">Tritrichomonas musculus</name>
    <dbReference type="NCBI Taxonomy" id="1915356"/>
    <lineage>
        <taxon>Eukaryota</taxon>
        <taxon>Metamonada</taxon>
        <taxon>Parabasalia</taxon>
        <taxon>Tritrichomonadida</taxon>
        <taxon>Tritrichomonadidae</taxon>
        <taxon>Tritrichomonas</taxon>
    </lineage>
</organism>
<protein>
    <submittedName>
        <fullName evidence="4">Coiled-coil domain-containing protein 39</fullName>
    </submittedName>
</protein>
<evidence type="ECO:0000256" key="2">
    <source>
        <dbReference type="SAM" id="Coils"/>
    </source>
</evidence>
<feature type="compositionally biased region" description="Low complexity" evidence="3">
    <location>
        <begin position="901"/>
        <end position="948"/>
    </location>
</feature>
<dbReference type="PANTHER" id="PTHR18962">
    <property type="entry name" value="COILED-COIL DOMAIN-CONTAINING PROTEIN 39"/>
    <property type="match status" value="1"/>
</dbReference>
<proteinExistence type="predicted"/>
<reference evidence="4 5" key="1">
    <citation type="submission" date="2024-04" db="EMBL/GenBank/DDBJ databases">
        <title>Tritrichomonas musculus Genome.</title>
        <authorList>
            <person name="Alves-Ferreira E."/>
            <person name="Grigg M."/>
            <person name="Lorenzi H."/>
            <person name="Galac M."/>
        </authorList>
    </citation>
    <scope>NUCLEOTIDE SEQUENCE [LARGE SCALE GENOMIC DNA]</scope>
    <source>
        <strain evidence="4 5">EAF2021</strain>
    </source>
</reference>
<dbReference type="EMBL" id="JAPFFF010000011">
    <property type="protein sequence ID" value="KAK8877831.1"/>
    <property type="molecule type" value="Genomic_DNA"/>
</dbReference>
<feature type="coiled-coil region" evidence="2">
    <location>
        <begin position="222"/>
        <end position="406"/>
    </location>
</feature>
<feature type="region of interest" description="Disordered" evidence="3">
    <location>
        <begin position="868"/>
        <end position="948"/>
    </location>
</feature>
<evidence type="ECO:0000256" key="3">
    <source>
        <dbReference type="SAM" id="MobiDB-lite"/>
    </source>
</evidence>
<keyword evidence="5" id="KW-1185">Reference proteome</keyword>
<dbReference type="Proteomes" id="UP001470230">
    <property type="component" value="Unassembled WGS sequence"/>
</dbReference>
<dbReference type="Pfam" id="PF24161">
    <property type="entry name" value="CCDC39"/>
    <property type="match status" value="1"/>
</dbReference>
<evidence type="ECO:0000313" key="5">
    <source>
        <dbReference type="Proteomes" id="UP001470230"/>
    </source>
</evidence>
<comment type="caution">
    <text evidence="4">The sequence shown here is derived from an EMBL/GenBank/DDBJ whole genome shotgun (WGS) entry which is preliminary data.</text>
</comment>
<feature type="coiled-coil region" evidence="2">
    <location>
        <begin position="660"/>
        <end position="805"/>
    </location>
</feature>
<accession>A0ABR2JJ45</accession>
<dbReference type="PANTHER" id="PTHR18962:SF0">
    <property type="entry name" value="COILED-COIL DOMAIN-CONTAINING PROTEIN 39"/>
    <property type="match status" value="1"/>
</dbReference>
<feature type="coiled-coil region" evidence="2">
    <location>
        <begin position="456"/>
        <end position="488"/>
    </location>
</feature>